<keyword evidence="5" id="KW-1185">Reference proteome</keyword>
<feature type="domain" description="Mce/MlaD" evidence="3">
    <location>
        <begin position="40"/>
        <end position="118"/>
    </location>
</feature>
<dbReference type="GO" id="GO:0005548">
    <property type="term" value="F:phospholipid transporter activity"/>
    <property type="evidence" value="ECO:0007669"/>
    <property type="project" value="TreeGrafter"/>
</dbReference>
<reference evidence="4 5" key="1">
    <citation type="submission" date="2019-03" db="EMBL/GenBank/DDBJ databases">
        <title>Genomic Encyclopedia of Type Strains, Phase IV (KMG-IV): sequencing the most valuable type-strain genomes for metagenomic binning, comparative biology and taxonomic classification.</title>
        <authorList>
            <person name="Goeker M."/>
        </authorList>
    </citation>
    <scope>NUCLEOTIDE SEQUENCE [LARGE SCALE GENOMIC DNA]</scope>
    <source>
        <strain evidence="4 5">DSM 21667</strain>
    </source>
</reference>
<organism evidence="4 5">
    <name type="scientific">Tahibacter aquaticus</name>
    <dbReference type="NCBI Taxonomy" id="520092"/>
    <lineage>
        <taxon>Bacteria</taxon>
        <taxon>Pseudomonadati</taxon>
        <taxon>Pseudomonadota</taxon>
        <taxon>Gammaproteobacteria</taxon>
        <taxon>Lysobacterales</taxon>
        <taxon>Rhodanobacteraceae</taxon>
        <taxon>Tahibacter</taxon>
    </lineage>
</organism>
<evidence type="ECO:0000256" key="2">
    <source>
        <dbReference type="SAM" id="Phobius"/>
    </source>
</evidence>
<sequence length="171" mass="18346">MTQRRNHQIGTGLFIVLGFAALGYLATQTTSLANYRQGPTYALKARFTNIGQLKLRAPVKIAGVRIGSVSDIQLEPDRLEALVTLAIDNRYNQLPDDSAASVFTSGLLGDQYVALKPGGSPELFKDGDEIILTQSSVQLEELIGKYLVGSGDTPAKKPAEPESASKQGEKP</sequence>
<gene>
    <name evidence="4" type="ORF">DFR29_110206</name>
</gene>
<protein>
    <submittedName>
        <fullName evidence="4">Outer membrane lipid asymmetry maintenance protein MlaD</fullName>
    </submittedName>
</protein>
<keyword evidence="2" id="KW-1133">Transmembrane helix</keyword>
<dbReference type="AlphaFoldDB" id="A0A4R6YTJ0"/>
<dbReference type="NCBIfam" id="TIGR04430">
    <property type="entry name" value="OM_asym_MlaD"/>
    <property type="match status" value="1"/>
</dbReference>
<feature type="region of interest" description="Disordered" evidence="1">
    <location>
        <begin position="148"/>
        <end position="171"/>
    </location>
</feature>
<accession>A0A4R6YTJ0</accession>
<evidence type="ECO:0000313" key="5">
    <source>
        <dbReference type="Proteomes" id="UP000295293"/>
    </source>
</evidence>
<dbReference type="OrthoDB" id="9788420at2"/>
<evidence type="ECO:0000259" key="3">
    <source>
        <dbReference type="Pfam" id="PF02470"/>
    </source>
</evidence>
<dbReference type="RefSeq" id="WP_133819795.1">
    <property type="nucleotide sequence ID" value="NZ_SNZH01000010.1"/>
</dbReference>
<dbReference type="InterPro" id="IPR052336">
    <property type="entry name" value="MlaD_Phospholipid_Transporter"/>
</dbReference>
<dbReference type="InterPro" id="IPR030970">
    <property type="entry name" value="ABC_MlaD"/>
</dbReference>
<proteinExistence type="predicted"/>
<dbReference type="GO" id="GO:0005543">
    <property type="term" value="F:phospholipid binding"/>
    <property type="evidence" value="ECO:0007669"/>
    <property type="project" value="TreeGrafter"/>
</dbReference>
<keyword evidence="2" id="KW-0812">Transmembrane</keyword>
<name>A0A4R6YTJ0_9GAMM</name>
<dbReference type="PANTHER" id="PTHR33371">
    <property type="entry name" value="INTERMEMBRANE PHOSPHOLIPID TRANSPORT SYSTEM BINDING PROTEIN MLAD-RELATED"/>
    <property type="match status" value="1"/>
</dbReference>
<dbReference type="EMBL" id="SNZH01000010">
    <property type="protein sequence ID" value="TDR41723.1"/>
    <property type="molecule type" value="Genomic_DNA"/>
</dbReference>
<dbReference type="InterPro" id="IPR003399">
    <property type="entry name" value="Mce/MlaD"/>
</dbReference>
<dbReference type="PANTHER" id="PTHR33371:SF4">
    <property type="entry name" value="INTERMEMBRANE PHOSPHOLIPID TRANSPORT SYSTEM BINDING PROTEIN MLAD"/>
    <property type="match status" value="1"/>
</dbReference>
<dbReference type="Proteomes" id="UP000295293">
    <property type="component" value="Unassembled WGS sequence"/>
</dbReference>
<keyword evidence="2" id="KW-0472">Membrane</keyword>
<comment type="caution">
    <text evidence="4">The sequence shown here is derived from an EMBL/GenBank/DDBJ whole genome shotgun (WGS) entry which is preliminary data.</text>
</comment>
<evidence type="ECO:0000256" key="1">
    <source>
        <dbReference type="SAM" id="MobiDB-lite"/>
    </source>
</evidence>
<feature type="transmembrane region" description="Helical" evidence="2">
    <location>
        <begin position="9"/>
        <end position="27"/>
    </location>
</feature>
<evidence type="ECO:0000313" key="4">
    <source>
        <dbReference type="EMBL" id="TDR41723.1"/>
    </source>
</evidence>
<dbReference type="Pfam" id="PF02470">
    <property type="entry name" value="MlaD"/>
    <property type="match status" value="1"/>
</dbReference>